<feature type="compositionally biased region" description="Acidic residues" evidence="1">
    <location>
        <begin position="1"/>
        <end position="10"/>
    </location>
</feature>
<gene>
    <name evidence="2" type="ORF">NVV95_13375</name>
</gene>
<dbReference type="RefSeq" id="WP_259487051.1">
    <property type="nucleotide sequence ID" value="NZ_JANTEZ010000005.1"/>
</dbReference>
<keyword evidence="3" id="KW-1185">Reference proteome</keyword>
<protein>
    <submittedName>
        <fullName evidence="2">Uncharacterized protein</fullName>
    </submittedName>
</protein>
<feature type="compositionally biased region" description="Low complexity" evidence="1">
    <location>
        <begin position="27"/>
        <end position="38"/>
    </location>
</feature>
<evidence type="ECO:0000313" key="2">
    <source>
        <dbReference type="EMBL" id="MCS5715536.1"/>
    </source>
</evidence>
<proteinExistence type="predicted"/>
<feature type="compositionally biased region" description="Acidic residues" evidence="1">
    <location>
        <begin position="45"/>
        <end position="55"/>
    </location>
</feature>
<reference evidence="2" key="1">
    <citation type="submission" date="2022-08" db="EMBL/GenBank/DDBJ databases">
        <authorList>
            <person name="Deng Y."/>
            <person name="Han X.-F."/>
            <person name="Zhang Y.-Q."/>
        </authorList>
    </citation>
    <scope>NUCLEOTIDE SEQUENCE</scope>
    <source>
        <strain evidence="2">CPCC 205716</strain>
    </source>
</reference>
<comment type="caution">
    <text evidence="2">The sequence shown here is derived from an EMBL/GenBank/DDBJ whole genome shotgun (WGS) entry which is preliminary data.</text>
</comment>
<feature type="compositionally biased region" description="Low complexity" evidence="1">
    <location>
        <begin position="61"/>
        <end position="72"/>
    </location>
</feature>
<dbReference type="Proteomes" id="UP001165580">
    <property type="component" value="Unassembled WGS sequence"/>
</dbReference>
<accession>A0ABT2GHF5</accession>
<name>A0ABT2GHF5_9MICO</name>
<dbReference type="EMBL" id="JANTEZ010000005">
    <property type="protein sequence ID" value="MCS5715536.1"/>
    <property type="molecule type" value="Genomic_DNA"/>
</dbReference>
<evidence type="ECO:0000313" key="3">
    <source>
        <dbReference type="Proteomes" id="UP001165580"/>
    </source>
</evidence>
<organism evidence="2 3">
    <name type="scientific">Herbiconiux gentiana</name>
    <dbReference type="NCBI Taxonomy" id="2970912"/>
    <lineage>
        <taxon>Bacteria</taxon>
        <taxon>Bacillati</taxon>
        <taxon>Actinomycetota</taxon>
        <taxon>Actinomycetes</taxon>
        <taxon>Micrococcales</taxon>
        <taxon>Microbacteriaceae</taxon>
        <taxon>Herbiconiux</taxon>
    </lineage>
</organism>
<feature type="compositionally biased region" description="Basic and acidic residues" evidence="1">
    <location>
        <begin position="11"/>
        <end position="21"/>
    </location>
</feature>
<evidence type="ECO:0000256" key="1">
    <source>
        <dbReference type="SAM" id="MobiDB-lite"/>
    </source>
</evidence>
<sequence>MTDSITPDDDREGRDYGHGDADELLPEGAGTAATAGETVLPSGLDGDEPEGEAEPDPTIAPGPDAASDASSPVGHAAPQDLRTEDS</sequence>
<feature type="region of interest" description="Disordered" evidence="1">
    <location>
        <begin position="1"/>
        <end position="86"/>
    </location>
</feature>